<keyword evidence="2" id="KW-1003">Cell membrane</keyword>
<dbReference type="Proteomes" id="UP000077013">
    <property type="component" value="Unassembled WGS sequence"/>
</dbReference>
<keyword evidence="3 6" id="KW-0812">Transmembrane</keyword>
<keyword evidence="5 6" id="KW-0472">Membrane</keyword>
<evidence type="ECO:0000256" key="4">
    <source>
        <dbReference type="ARBA" id="ARBA00022989"/>
    </source>
</evidence>
<keyword evidence="8" id="KW-1185">Reference proteome</keyword>
<dbReference type="Pfam" id="PF01943">
    <property type="entry name" value="Polysacc_synt"/>
    <property type="match status" value="1"/>
</dbReference>
<accession>A0A167KEG1</accession>
<dbReference type="PANTHER" id="PTHR30250">
    <property type="entry name" value="PST FAMILY PREDICTED COLANIC ACID TRANSPORTER"/>
    <property type="match status" value="1"/>
</dbReference>
<dbReference type="EMBL" id="LRXL01000001">
    <property type="protein sequence ID" value="OAB81806.1"/>
    <property type="molecule type" value="Genomic_DNA"/>
</dbReference>
<feature type="transmembrane region" description="Helical" evidence="6">
    <location>
        <begin position="55"/>
        <end position="76"/>
    </location>
</feature>
<evidence type="ECO:0000256" key="6">
    <source>
        <dbReference type="SAM" id="Phobius"/>
    </source>
</evidence>
<name>A0A167KEG1_9FLAO</name>
<feature type="transmembrane region" description="Helical" evidence="6">
    <location>
        <begin position="12"/>
        <end position="35"/>
    </location>
</feature>
<feature type="transmembrane region" description="Helical" evidence="6">
    <location>
        <begin position="305"/>
        <end position="324"/>
    </location>
</feature>
<protein>
    <recommendedName>
        <fullName evidence="9">Lipopolysaccharide biosynthesis protein</fullName>
    </recommendedName>
</protein>
<reference evidence="7 8" key="1">
    <citation type="submission" date="2016-02" db="EMBL/GenBank/DDBJ databases">
        <title>Ulvibacter sp. LPB0005, isolated from Thais luteostoma.</title>
        <authorList>
            <person name="Shin S.-K."/>
            <person name="Yi H."/>
        </authorList>
    </citation>
    <scope>NUCLEOTIDE SEQUENCE [LARGE SCALE GENOMIC DNA]</scope>
    <source>
        <strain evidence="7 8">LPB0005</strain>
    </source>
</reference>
<evidence type="ECO:0000313" key="7">
    <source>
        <dbReference type="EMBL" id="OAB81806.1"/>
    </source>
</evidence>
<dbReference type="InterPro" id="IPR002797">
    <property type="entry name" value="Polysacc_synth"/>
</dbReference>
<feature type="transmembrane region" description="Helical" evidence="6">
    <location>
        <begin position="371"/>
        <end position="393"/>
    </location>
</feature>
<comment type="subcellular location">
    <subcellularLocation>
        <location evidence="1">Cell membrane</location>
        <topology evidence="1">Multi-pass membrane protein</topology>
    </subcellularLocation>
</comment>
<sequence length="432" mass="49466">MKIPKAIRGNLLLKMTSLNAGVIVVRLFVAFFLQRELTEIVGKAGYAKIGSLRNLLSQLSSFTSLGVFTGIVKYVSEYKEDKEQLQKLFSTTFVFTIVGSVIAFVVLFFGAEQLSTYYFYDTEYAYVLKLLAVIVPFISIQRVFNGVVNGLSKYKSFAKIELFAYLLSAGLTLFLLYKNELDGALIAIALAPVIQVVVLLYIFVRVLREYVQFSKLNFKIPFAKQLLAFTAMSFVSTLLLNQVEIEIRNFITNKVSETEAGIWTGMTTLSKNYMVFAAALFNLYVIPKFAGIYTKSDFTKEVLNIYKTLLPLFGVGMLVIYFARQLFIDYVFIDFDEMNPLFKWQLLGDFVRLASLVLAHQFLAKKMVLNFIFTELFSLALFYVLSYFLLPVYGVEGVVIAHFIRYVLYFLVVLLLVMRYFRKKKKKEEKLA</sequence>
<dbReference type="GO" id="GO:0009246">
    <property type="term" value="P:enterobacterial common antigen biosynthetic process"/>
    <property type="evidence" value="ECO:0007669"/>
    <property type="project" value="InterPro"/>
</dbReference>
<feature type="transmembrane region" description="Helical" evidence="6">
    <location>
        <begin position="88"/>
        <end position="109"/>
    </location>
</feature>
<evidence type="ECO:0000256" key="3">
    <source>
        <dbReference type="ARBA" id="ARBA00022692"/>
    </source>
</evidence>
<evidence type="ECO:0000256" key="5">
    <source>
        <dbReference type="ARBA" id="ARBA00023136"/>
    </source>
</evidence>
<evidence type="ECO:0000256" key="1">
    <source>
        <dbReference type="ARBA" id="ARBA00004651"/>
    </source>
</evidence>
<comment type="caution">
    <text evidence="7">The sequence shown here is derived from an EMBL/GenBank/DDBJ whole genome shotgun (WGS) entry which is preliminary data.</text>
</comment>
<dbReference type="InterPro" id="IPR044550">
    <property type="entry name" value="WzxE"/>
</dbReference>
<organism evidence="7 8">
    <name type="scientific">Cochleicola gelatinilyticus</name>
    <dbReference type="NCBI Taxonomy" id="1763537"/>
    <lineage>
        <taxon>Bacteria</taxon>
        <taxon>Pseudomonadati</taxon>
        <taxon>Bacteroidota</taxon>
        <taxon>Flavobacteriia</taxon>
        <taxon>Flavobacteriales</taxon>
        <taxon>Flavobacteriaceae</taxon>
        <taxon>Cochleicola</taxon>
    </lineage>
</organism>
<dbReference type="InterPro" id="IPR050833">
    <property type="entry name" value="Poly_Biosynth_Transport"/>
</dbReference>
<dbReference type="OrthoDB" id="9769862at2"/>
<feature type="transmembrane region" description="Helical" evidence="6">
    <location>
        <begin position="183"/>
        <end position="204"/>
    </location>
</feature>
<dbReference type="STRING" id="1763537.ULVI_00255"/>
<keyword evidence="4 6" id="KW-1133">Transmembrane helix</keyword>
<dbReference type="GO" id="GO:0005886">
    <property type="term" value="C:plasma membrane"/>
    <property type="evidence" value="ECO:0007669"/>
    <property type="project" value="UniProtKB-SubCell"/>
</dbReference>
<dbReference type="AlphaFoldDB" id="A0A167KEG1"/>
<feature type="transmembrane region" description="Helical" evidence="6">
    <location>
        <begin position="156"/>
        <end position="177"/>
    </location>
</feature>
<feature type="transmembrane region" description="Helical" evidence="6">
    <location>
        <begin position="399"/>
        <end position="421"/>
    </location>
</feature>
<dbReference type="PANTHER" id="PTHR30250:SF30">
    <property type="entry name" value="LIPID III FLIPPASE"/>
    <property type="match status" value="1"/>
</dbReference>
<evidence type="ECO:0008006" key="9">
    <source>
        <dbReference type="Google" id="ProtNLM"/>
    </source>
</evidence>
<evidence type="ECO:0000256" key="2">
    <source>
        <dbReference type="ARBA" id="ARBA00022475"/>
    </source>
</evidence>
<proteinExistence type="predicted"/>
<feature type="transmembrane region" description="Helical" evidence="6">
    <location>
        <begin position="273"/>
        <end position="293"/>
    </location>
</feature>
<feature type="transmembrane region" description="Helical" evidence="6">
    <location>
        <begin position="124"/>
        <end position="144"/>
    </location>
</feature>
<dbReference type="CDD" id="cd13125">
    <property type="entry name" value="MATE_like_10"/>
    <property type="match status" value="1"/>
</dbReference>
<evidence type="ECO:0000313" key="8">
    <source>
        <dbReference type="Proteomes" id="UP000077013"/>
    </source>
</evidence>
<gene>
    <name evidence="7" type="ORF">ULVI_00255</name>
</gene>